<evidence type="ECO:0000256" key="2">
    <source>
        <dbReference type="ARBA" id="ARBA00009190"/>
    </source>
</evidence>
<dbReference type="Pfam" id="PF01169">
    <property type="entry name" value="GDT1"/>
    <property type="match status" value="2"/>
</dbReference>
<evidence type="ECO:0000256" key="5">
    <source>
        <dbReference type="ARBA" id="ARBA00023136"/>
    </source>
</evidence>
<dbReference type="EMBL" id="BSTX01000005">
    <property type="protein sequence ID" value="GLZ81335.1"/>
    <property type="molecule type" value="Genomic_DNA"/>
</dbReference>
<proteinExistence type="inferred from homology"/>
<evidence type="ECO:0000256" key="6">
    <source>
        <dbReference type="RuleBase" id="RU365102"/>
    </source>
</evidence>
<comment type="caution">
    <text evidence="7">The sequence shown here is derived from an EMBL/GenBank/DDBJ whole genome shotgun (WGS) entry which is preliminary data.</text>
</comment>
<keyword evidence="4 6" id="KW-1133">Transmembrane helix</keyword>
<dbReference type="PANTHER" id="PTHR12608">
    <property type="entry name" value="TRANSMEMBRANE PROTEIN HTP-1 RELATED"/>
    <property type="match status" value="1"/>
</dbReference>
<dbReference type="GO" id="GO:0016020">
    <property type="term" value="C:membrane"/>
    <property type="evidence" value="ECO:0007669"/>
    <property type="project" value="UniProtKB-SubCell"/>
</dbReference>
<feature type="transmembrane region" description="Helical" evidence="6">
    <location>
        <begin position="142"/>
        <end position="165"/>
    </location>
</feature>
<feature type="transmembrane region" description="Helical" evidence="6">
    <location>
        <begin position="172"/>
        <end position="193"/>
    </location>
</feature>
<dbReference type="RefSeq" id="WP_285666786.1">
    <property type="nucleotide sequence ID" value="NZ_BSTX01000005.1"/>
</dbReference>
<evidence type="ECO:0000313" key="8">
    <source>
        <dbReference type="Proteomes" id="UP001165079"/>
    </source>
</evidence>
<dbReference type="AlphaFoldDB" id="A0A9W6WDY9"/>
<keyword evidence="3 6" id="KW-0812">Transmembrane</keyword>
<feature type="transmembrane region" description="Helical" evidence="6">
    <location>
        <begin position="67"/>
        <end position="84"/>
    </location>
</feature>
<evidence type="ECO:0000256" key="3">
    <source>
        <dbReference type="ARBA" id="ARBA00022692"/>
    </source>
</evidence>
<name>A0A9W6WDY9_9ACTN</name>
<sequence length="195" mass="20391">MNWVPLLATFGLIFVAELPDKTMMATLVLSSRYRPLPVLVGVAAAFFVQTVIAVAAGGLLALLPQRIVLGVVAVLFAVGAVLMIRESMSTEDDEEDGNAKAVTGFGRIALTSFLVLFVAEWGDASQLATAALSARYQAPVAVFAGAFGALLAIATIAVLLGRVIVRYVPLQWIQRGAAGVFAVFAIIAGWQAVTG</sequence>
<evidence type="ECO:0000313" key="7">
    <source>
        <dbReference type="EMBL" id="GLZ81335.1"/>
    </source>
</evidence>
<comment type="similarity">
    <text evidence="2 6">Belongs to the GDT1 family.</text>
</comment>
<keyword evidence="8" id="KW-1185">Reference proteome</keyword>
<evidence type="ECO:0000256" key="4">
    <source>
        <dbReference type="ARBA" id="ARBA00022989"/>
    </source>
</evidence>
<comment type="caution">
    <text evidence="6">Lacks conserved residue(s) required for the propagation of feature annotation.</text>
</comment>
<keyword evidence="5 6" id="KW-0472">Membrane</keyword>
<protein>
    <recommendedName>
        <fullName evidence="6">GDT1 family protein</fullName>
    </recommendedName>
</protein>
<dbReference type="GO" id="GO:0046873">
    <property type="term" value="F:metal ion transmembrane transporter activity"/>
    <property type="evidence" value="ECO:0007669"/>
    <property type="project" value="InterPro"/>
</dbReference>
<comment type="subcellular location">
    <subcellularLocation>
        <location evidence="1 6">Membrane</location>
        <topology evidence="1 6">Multi-pass membrane protein</topology>
    </subcellularLocation>
</comment>
<dbReference type="Proteomes" id="UP001165079">
    <property type="component" value="Unassembled WGS sequence"/>
</dbReference>
<reference evidence="7" key="1">
    <citation type="submission" date="2023-03" db="EMBL/GenBank/DDBJ databases">
        <title>Actinorhabdospora filicis NBRC 111898.</title>
        <authorList>
            <person name="Ichikawa N."/>
            <person name="Sato H."/>
            <person name="Tonouchi N."/>
        </authorList>
    </citation>
    <scope>NUCLEOTIDE SEQUENCE</scope>
    <source>
        <strain evidence="7">NBRC 111898</strain>
    </source>
</reference>
<organism evidence="7 8">
    <name type="scientific">Actinorhabdospora filicis</name>
    <dbReference type="NCBI Taxonomy" id="1785913"/>
    <lineage>
        <taxon>Bacteria</taxon>
        <taxon>Bacillati</taxon>
        <taxon>Actinomycetota</taxon>
        <taxon>Actinomycetes</taxon>
        <taxon>Micromonosporales</taxon>
        <taxon>Micromonosporaceae</taxon>
        <taxon>Actinorhabdospora</taxon>
    </lineage>
</organism>
<accession>A0A9W6WDY9</accession>
<gene>
    <name evidence="7" type="ORF">Afil01_61420</name>
</gene>
<dbReference type="PANTHER" id="PTHR12608:SF1">
    <property type="entry name" value="TRANSMEMBRANE PROTEIN 165"/>
    <property type="match status" value="1"/>
</dbReference>
<evidence type="ECO:0000256" key="1">
    <source>
        <dbReference type="ARBA" id="ARBA00004141"/>
    </source>
</evidence>
<feature type="transmembrane region" description="Helical" evidence="6">
    <location>
        <begin position="36"/>
        <end position="61"/>
    </location>
</feature>
<dbReference type="InterPro" id="IPR001727">
    <property type="entry name" value="GDT1-like"/>
</dbReference>